<dbReference type="Pfam" id="PF08668">
    <property type="entry name" value="HDOD"/>
    <property type="match status" value="1"/>
</dbReference>
<dbReference type="EMBL" id="FOGB01000004">
    <property type="protein sequence ID" value="SEQ53657.1"/>
    <property type="molecule type" value="Genomic_DNA"/>
</dbReference>
<name>A0A1H9GUA8_9GAMM</name>
<dbReference type="AlphaFoldDB" id="A0A1H9GUA8"/>
<dbReference type="PANTHER" id="PTHR33525:SF6">
    <property type="entry name" value="HDOD DOMAIN-CONTAINING PROTEIN"/>
    <property type="match status" value="1"/>
</dbReference>
<feature type="domain" description="HDOD" evidence="1">
    <location>
        <begin position="25"/>
        <end position="216"/>
    </location>
</feature>
<dbReference type="Proteomes" id="UP000198749">
    <property type="component" value="Unassembled WGS sequence"/>
</dbReference>
<dbReference type="SUPFAM" id="SSF109604">
    <property type="entry name" value="HD-domain/PDEase-like"/>
    <property type="match status" value="1"/>
</dbReference>
<evidence type="ECO:0000313" key="3">
    <source>
        <dbReference type="Proteomes" id="UP000198749"/>
    </source>
</evidence>
<sequence>MILCRSLSYNRYGEFMAIKPKPYLIPSRPEILLKLATLLKSAEPDVGAVVNLLKTDVSLYTVVLSTVNSPLFSRVGRLSSLQQAVMRLGFKRLQTLITVISLKRSLSKTGRLDRFWDTSTEVAELAARLAGILSVDNPDEAYALGMVHDCGVPLMMESFSDYRRFLNALEGSDLAGLSSLERQQYGVDHFTLGAEIAAAWHMPESVCGAIKLQLHYPLELLKPSAAINDRSKALFCLVLLAKDISGQYRRFWRLNTPRESWLELKPALEYLGLPDIDYLDIRDDCLDQLERVR</sequence>
<protein>
    <submittedName>
        <fullName evidence="2">HDOD domain-containing protein</fullName>
    </submittedName>
</protein>
<dbReference type="PANTHER" id="PTHR33525">
    <property type="match status" value="1"/>
</dbReference>
<dbReference type="InterPro" id="IPR052340">
    <property type="entry name" value="RNase_Y/CdgJ"/>
</dbReference>
<evidence type="ECO:0000313" key="2">
    <source>
        <dbReference type="EMBL" id="SEQ53657.1"/>
    </source>
</evidence>
<dbReference type="Gene3D" id="1.10.3210.10">
    <property type="entry name" value="Hypothetical protein af1432"/>
    <property type="match status" value="1"/>
</dbReference>
<evidence type="ECO:0000259" key="1">
    <source>
        <dbReference type="PROSITE" id="PS51833"/>
    </source>
</evidence>
<dbReference type="STRING" id="355243.SAMN03080615_01896"/>
<dbReference type="PROSITE" id="PS51833">
    <property type="entry name" value="HDOD"/>
    <property type="match status" value="1"/>
</dbReference>
<reference evidence="3" key="1">
    <citation type="submission" date="2016-10" db="EMBL/GenBank/DDBJ databases">
        <authorList>
            <person name="Varghese N."/>
            <person name="Submissions S."/>
        </authorList>
    </citation>
    <scope>NUCLEOTIDE SEQUENCE [LARGE SCALE GENOMIC DNA]</scope>
    <source>
        <strain evidence="3">DSM 18887</strain>
    </source>
</reference>
<proteinExistence type="predicted"/>
<dbReference type="InterPro" id="IPR013976">
    <property type="entry name" value="HDOD"/>
</dbReference>
<accession>A0A1H9GUA8</accession>
<keyword evidence="3" id="KW-1185">Reference proteome</keyword>
<gene>
    <name evidence="2" type="ORF">SAMN03080615_01896</name>
</gene>
<organism evidence="2 3">
    <name type="scientific">Amphritea atlantica</name>
    <dbReference type="NCBI Taxonomy" id="355243"/>
    <lineage>
        <taxon>Bacteria</taxon>
        <taxon>Pseudomonadati</taxon>
        <taxon>Pseudomonadota</taxon>
        <taxon>Gammaproteobacteria</taxon>
        <taxon>Oceanospirillales</taxon>
        <taxon>Oceanospirillaceae</taxon>
        <taxon>Amphritea</taxon>
    </lineage>
</organism>